<dbReference type="SUPFAM" id="SSF51351">
    <property type="entry name" value="Triosephosphate isomerase (TIM)"/>
    <property type="match status" value="1"/>
</dbReference>
<comment type="subcellular location">
    <subcellularLocation>
        <location evidence="9 10">Cytoplasm</location>
    </subcellularLocation>
</comment>
<dbReference type="GO" id="GO:0005829">
    <property type="term" value="C:cytosol"/>
    <property type="evidence" value="ECO:0007669"/>
    <property type="project" value="TreeGrafter"/>
</dbReference>
<dbReference type="PROSITE" id="PS51440">
    <property type="entry name" value="TIM_2"/>
    <property type="match status" value="1"/>
</dbReference>
<name>A0A937DM40_9HYPH</name>
<comment type="pathway">
    <text evidence="9 10">Carbohydrate biosynthesis; gluconeogenesis.</text>
</comment>
<evidence type="ECO:0000256" key="8">
    <source>
        <dbReference type="ARBA" id="ARBA00023235"/>
    </source>
</evidence>
<protein>
    <recommendedName>
        <fullName evidence="9 10">Triosephosphate isomerase</fullName>
        <shortName evidence="9">TIM</shortName>
        <shortName evidence="9">TPI</shortName>
        <ecNumber evidence="9 10">5.3.1.1</ecNumber>
    </recommendedName>
    <alternativeName>
        <fullName evidence="9">Triose-phosphate isomerase</fullName>
    </alternativeName>
</protein>
<comment type="similarity">
    <text evidence="4 9 10">Belongs to the triosephosphate isomerase family.</text>
</comment>
<evidence type="ECO:0000256" key="2">
    <source>
        <dbReference type="ARBA" id="ARBA00004680"/>
    </source>
</evidence>
<feature type="binding site" evidence="9">
    <location>
        <begin position="234"/>
        <end position="235"/>
    </location>
    <ligand>
        <name>substrate</name>
    </ligand>
</feature>
<comment type="catalytic activity">
    <reaction evidence="1">
        <text>L-erythrulose 1-phosphate = D-erythrulose 4-phosphate</text>
        <dbReference type="Rhea" id="RHEA:49588"/>
        <dbReference type="ChEBI" id="CHEBI:58002"/>
        <dbReference type="ChEBI" id="CHEBI:90796"/>
        <dbReference type="EC" id="5.3.1.33"/>
    </reaction>
</comment>
<dbReference type="NCBIfam" id="TIGR00419">
    <property type="entry name" value="tim"/>
    <property type="match status" value="1"/>
</dbReference>
<comment type="catalytic activity">
    <reaction evidence="9 10">
        <text>D-glyceraldehyde 3-phosphate = dihydroxyacetone phosphate</text>
        <dbReference type="Rhea" id="RHEA:18585"/>
        <dbReference type="ChEBI" id="CHEBI:57642"/>
        <dbReference type="ChEBI" id="CHEBI:59776"/>
        <dbReference type="EC" id="5.3.1.1"/>
    </reaction>
</comment>
<dbReference type="InterPro" id="IPR013785">
    <property type="entry name" value="Aldolase_TIM"/>
</dbReference>
<dbReference type="GO" id="GO:0046166">
    <property type="term" value="P:glyceraldehyde-3-phosphate biosynthetic process"/>
    <property type="evidence" value="ECO:0007669"/>
    <property type="project" value="TreeGrafter"/>
</dbReference>
<dbReference type="PROSITE" id="PS00171">
    <property type="entry name" value="TIM_1"/>
    <property type="match status" value="1"/>
</dbReference>
<dbReference type="PANTHER" id="PTHR21139:SF42">
    <property type="entry name" value="TRIOSEPHOSPHATE ISOMERASE"/>
    <property type="match status" value="1"/>
</dbReference>
<evidence type="ECO:0000256" key="1">
    <source>
        <dbReference type="ARBA" id="ARBA00000148"/>
    </source>
</evidence>
<feature type="active site" description="Proton acceptor" evidence="9">
    <location>
        <position position="168"/>
    </location>
</feature>
<evidence type="ECO:0000256" key="7">
    <source>
        <dbReference type="ARBA" id="ARBA00023152"/>
    </source>
</evidence>
<dbReference type="PANTHER" id="PTHR21139">
    <property type="entry name" value="TRIOSEPHOSPHATE ISOMERASE"/>
    <property type="match status" value="1"/>
</dbReference>
<dbReference type="Pfam" id="PF00121">
    <property type="entry name" value="TIM"/>
    <property type="match status" value="1"/>
</dbReference>
<dbReference type="InterPro" id="IPR035990">
    <property type="entry name" value="TIM_sf"/>
</dbReference>
<feature type="binding site" evidence="9">
    <location>
        <position position="213"/>
    </location>
    <ligand>
        <name>substrate</name>
    </ligand>
</feature>
<keyword evidence="7 9" id="KW-0324">Glycolysis</keyword>
<dbReference type="InterPro" id="IPR000652">
    <property type="entry name" value="Triosephosphate_isomerase"/>
</dbReference>
<dbReference type="EC" id="5.3.1.1" evidence="9 10"/>
<evidence type="ECO:0000256" key="4">
    <source>
        <dbReference type="ARBA" id="ARBA00007422"/>
    </source>
</evidence>
<dbReference type="GO" id="GO:0004807">
    <property type="term" value="F:triose-phosphate isomerase activity"/>
    <property type="evidence" value="ECO:0007669"/>
    <property type="project" value="UniProtKB-UniRule"/>
</dbReference>
<dbReference type="InterPro" id="IPR020861">
    <property type="entry name" value="Triosephosphate_isomerase_AS"/>
</dbReference>
<dbReference type="EMBL" id="SEOL01000006">
    <property type="protein sequence ID" value="MBL0849117.1"/>
    <property type="molecule type" value="Genomic_DNA"/>
</dbReference>
<sequence>MRSGIRPLVVGNWKMNGLCASLQNIEDIAEHIRKTNCQIDVVVCPPATLTYEASRLSKKSSLMIGAQDCHSAESGAHTGDISANMFSDCGASFVILGHSERRISYQETNQIIQSKVKSAYKAGLVTIVCIGETAEEYRSGRTIEFLHKQLEFSLPSEFNPENCVVAYEPIWAIGTGKIPSVSDLEKVYSFVYRFLSDRFPGQGSKIRLLYGGSVSTSNVKEFLCVDYIDGILVGGASLQSEVFLKIIENFERTYVDSYL</sequence>
<accession>A0A937DM40</accession>
<dbReference type="FunFam" id="3.20.20.70:FF:000016">
    <property type="entry name" value="Triosephosphate isomerase"/>
    <property type="match status" value="1"/>
</dbReference>
<comment type="subunit">
    <text evidence="9 10">Homodimer.</text>
</comment>
<dbReference type="CDD" id="cd00311">
    <property type="entry name" value="TIM"/>
    <property type="match status" value="1"/>
</dbReference>
<dbReference type="Gene3D" id="3.20.20.70">
    <property type="entry name" value="Aldolase class I"/>
    <property type="match status" value="1"/>
</dbReference>
<comment type="pathway">
    <text evidence="2 9 10">Carbohydrate degradation; glycolysis; D-glyceraldehyde 3-phosphate from glycerone phosphate: step 1/1.</text>
</comment>
<dbReference type="Proteomes" id="UP000736856">
    <property type="component" value="Unassembled WGS sequence"/>
</dbReference>
<proteinExistence type="inferred from homology"/>
<dbReference type="HAMAP" id="MF_00147_B">
    <property type="entry name" value="TIM_B"/>
    <property type="match status" value="1"/>
</dbReference>
<comment type="function">
    <text evidence="9">Involved in the gluconeogenesis. Catalyzes stereospecifically the conversion of dihydroxyacetone phosphate (DHAP) to D-glyceraldehyde-3-phosphate (G3P).</text>
</comment>
<evidence type="ECO:0000256" key="9">
    <source>
        <dbReference type="HAMAP-Rule" id="MF_00147"/>
    </source>
</evidence>
<evidence type="ECO:0000313" key="12">
    <source>
        <dbReference type="Proteomes" id="UP000736856"/>
    </source>
</evidence>
<evidence type="ECO:0000256" key="6">
    <source>
        <dbReference type="ARBA" id="ARBA00022490"/>
    </source>
</evidence>
<keyword evidence="5 9" id="KW-0312">Gluconeogenesis</keyword>
<keyword evidence="6 9" id="KW-0963">Cytoplasm</keyword>
<dbReference type="GO" id="GO:0019563">
    <property type="term" value="P:glycerol catabolic process"/>
    <property type="evidence" value="ECO:0007669"/>
    <property type="project" value="TreeGrafter"/>
</dbReference>
<dbReference type="GO" id="GO:0006094">
    <property type="term" value="P:gluconeogenesis"/>
    <property type="evidence" value="ECO:0007669"/>
    <property type="project" value="UniProtKB-UniRule"/>
</dbReference>
<gene>
    <name evidence="9" type="primary">tpiA</name>
    <name evidence="11" type="ORF">EU981_03440</name>
</gene>
<reference evidence="11" key="1">
    <citation type="submission" date="2019-02" db="EMBL/GenBank/DDBJ databases">
        <title>A novel Candidatus Liberibacter species associated with the New Zealand native fuchsia psyllid, Ctenarytaina fuchsiae.</title>
        <authorList>
            <person name="Thompson S.M."/>
            <person name="Jorgensen N."/>
            <person name="David C."/>
            <person name="Bulman S.R."/>
            <person name="Smith G.R."/>
        </authorList>
    </citation>
    <scope>NUCLEOTIDE SEQUENCE</scope>
    <source>
        <strain evidence="11">Oxford</strain>
    </source>
</reference>
<keyword evidence="8 9" id="KW-0413">Isomerase</keyword>
<evidence type="ECO:0000256" key="10">
    <source>
        <dbReference type="RuleBase" id="RU363013"/>
    </source>
</evidence>
<dbReference type="InterPro" id="IPR022896">
    <property type="entry name" value="TrioseP_Isoase_bac/euk"/>
</dbReference>
<feature type="active site" description="Electrophile" evidence="9">
    <location>
        <position position="98"/>
    </location>
</feature>
<evidence type="ECO:0000256" key="5">
    <source>
        <dbReference type="ARBA" id="ARBA00022432"/>
    </source>
</evidence>
<feature type="binding site" evidence="9">
    <location>
        <position position="174"/>
    </location>
    <ligand>
        <name>substrate</name>
    </ligand>
</feature>
<comment type="caution">
    <text evidence="11">The sequence shown here is derived from an EMBL/GenBank/DDBJ whole genome shotgun (WGS) entry which is preliminary data.</text>
</comment>
<evidence type="ECO:0000313" key="11">
    <source>
        <dbReference type="EMBL" id="MBL0849117.1"/>
    </source>
</evidence>
<dbReference type="GO" id="GO:0006096">
    <property type="term" value="P:glycolytic process"/>
    <property type="evidence" value="ECO:0007669"/>
    <property type="project" value="UniProtKB-UniRule"/>
</dbReference>
<organism evidence="11 12">
    <name type="scientific">Candidatus Liberibacter ctenarytainae</name>
    <dbReference type="NCBI Taxonomy" id="2020335"/>
    <lineage>
        <taxon>Bacteria</taxon>
        <taxon>Pseudomonadati</taxon>
        <taxon>Pseudomonadota</taxon>
        <taxon>Alphaproteobacteria</taxon>
        <taxon>Hyphomicrobiales</taxon>
        <taxon>Rhizobiaceae</taxon>
        <taxon>Liberibacter</taxon>
    </lineage>
</organism>
<feature type="binding site" evidence="9">
    <location>
        <begin position="12"/>
        <end position="14"/>
    </location>
    <ligand>
        <name>substrate</name>
    </ligand>
</feature>
<dbReference type="AlphaFoldDB" id="A0A937DM40"/>
<comment type="pathway">
    <text evidence="3">Carbohydrate metabolism; erythritol degradation.</text>
</comment>
<evidence type="ECO:0000256" key="3">
    <source>
        <dbReference type="ARBA" id="ARBA00004939"/>
    </source>
</evidence>